<proteinExistence type="predicted"/>
<organism evidence="1 2">
    <name type="scientific">Priestia flexa</name>
    <dbReference type="NCBI Taxonomy" id="86664"/>
    <lineage>
        <taxon>Bacteria</taxon>
        <taxon>Bacillati</taxon>
        <taxon>Bacillota</taxon>
        <taxon>Bacilli</taxon>
        <taxon>Bacillales</taxon>
        <taxon>Bacillaceae</taxon>
        <taxon>Priestia</taxon>
    </lineage>
</organism>
<sequence>MDSYTLEVNTGNASKTWILPSKDIVDDVYARLKKKFSKDEYMISQIENRDDFIELTLWRNAASVKREIVESVAYAFYDIKILNEINQWITSQVEKVKKGEICK</sequence>
<gene>
    <name evidence="1" type="ORF">RIB56_06775</name>
</gene>
<dbReference type="RefSeq" id="WP_226639724.1">
    <property type="nucleotide sequence ID" value="NZ_JAIVKH010000022.1"/>
</dbReference>
<dbReference type="EMBL" id="JAWUZT010000014">
    <property type="protein sequence ID" value="MDW8515833.1"/>
    <property type="molecule type" value="Genomic_DNA"/>
</dbReference>
<name>A0ABU4J4A5_9BACI</name>
<comment type="caution">
    <text evidence="1">The sequence shown here is derived from an EMBL/GenBank/DDBJ whole genome shotgun (WGS) entry which is preliminary data.</text>
</comment>
<keyword evidence="2" id="KW-1185">Reference proteome</keyword>
<evidence type="ECO:0000313" key="1">
    <source>
        <dbReference type="EMBL" id="MDW8515833.1"/>
    </source>
</evidence>
<protein>
    <submittedName>
        <fullName evidence="1">Uncharacterized protein</fullName>
    </submittedName>
</protein>
<accession>A0ABU4J4A5</accession>
<evidence type="ECO:0000313" key="2">
    <source>
        <dbReference type="Proteomes" id="UP001284771"/>
    </source>
</evidence>
<reference evidence="2" key="1">
    <citation type="submission" date="2023-07" db="EMBL/GenBank/DDBJ databases">
        <title>Draft genomic sequences of Priestia flexa CCM isolated from the soil of an abandoned mine contaminated by free cyanide in the high Andean zone of Tacna, Peru.</title>
        <authorList>
            <person name="Caceda Quiroz C.J."/>
            <person name="Maraza Chooque G.J."/>
            <person name="Fora Quispe G.L."/>
            <person name="Carpio Mamani M."/>
        </authorList>
    </citation>
    <scope>NUCLEOTIDE SEQUENCE [LARGE SCALE GENOMIC DNA]</scope>
    <source>
        <strain evidence="2">CCM</strain>
    </source>
</reference>
<dbReference type="Proteomes" id="UP001284771">
    <property type="component" value="Unassembled WGS sequence"/>
</dbReference>